<dbReference type="Proteomes" id="UP000789759">
    <property type="component" value="Unassembled WGS sequence"/>
</dbReference>
<dbReference type="EMBL" id="CAJVQA010010250">
    <property type="protein sequence ID" value="CAG8694806.1"/>
    <property type="molecule type" value="Genomic_DNA"/>
</dbReference>
<evidence type="ECO:0000313" key="1">
    <source>
        <dbReference type="EMBL" id="CAG8694806.1"/>
    </source>
</evidence>
<reference evidence="1" key="1">
    <citation type="submission" date="2021-06" db="EMBL/GenBank/DDBJ databases">
        <authorList>
            <person name="Kallberg Y."/>
            <person name="Tangrot J."/>
            <person name="Rosling A."/>
        </authorList>
    </citation>
    <scope>NUCLEOTIDE SEQUENCE</scope>
    <source>
        <strain evidence="1">FL966</strain>
    </source>
</reference>
<keyword evidence="2" id="KW-1185">Reference proteome</keyword>
<sequence>MAHLNKLFNITNNSQTESCFHCEKQKTLNEFIRSYRDCEDTEKKYSNCNDCAKQKWNAFSKSETKEIENKNNILYDLSELEEQVVIHFTNLEDNQEVKFSKIFEFENKLIDNFQTLNNVQETYIYNIVLFFLLPIEARSYYY</sequence>
<organism evidence="1 2">
    <name type="scientific">Cetraspora pellucida</name>
    <dbReference type="NCBI Taxonomy" id="1433469"/>
    <lineage>
        <taxon>Eukaryota</taxon>
        <taxon>Fungi</taxon>
        <taxon>Fungi incertae sedis</taxon>
        <taxon>Mucoromycota</taxon>
        <taxon>Glomeromycotina</taxon>
        <taxon>Glomeromycetes</taxon>
        <taxon>Diversisporales</taxon>
        <taxon>Gigasporaceae</taxon>
        <taxon>Cetraspora</taxon>
    </lineage>
</organism>
<dbReference type="OrthoDB" id="2480800at2759"/>
<accession>A0A9N9HIM5</accession>
<protein>
    <submittedName>
        <fullName evidence="1">16372_t:CDS:1</fullName>
    </submittedName>
</protein>
<dbReference type="AlphaFoldDB" id="A0A9N9HIM5"/>
<evidence type="ECO:0000313" key="2">
    <source>
        <dbReference type="Proteomes" id="UP000789759"/>
    </source>
</evidence>
<name>A0A9N9HIM5_9GLOM</name>
<comment type="caution">
    <text evidence="1">The sequence shown here is derived from an EMBL/GenBank/DDBJ whole genome shotgun (WGS) entry which is preliminary data.</text>
</comment>
<gene>
    <name evidence="1" type="ORF">CPELLU_LOCUS11504</name>
</gene>
<proteinExistence type="predicted"/>